<evidence type="ECO:0000256" key="1">
    <source>
        <dbReference type="SAM" id="Phobius"/>
    </source>
</evidence>
<keyword evidence="3" id="KW-1185">Reference proteome</keyword>
<evidence type="ECO:0000313" key="3">
    <source>
        <dbReference type="Proteomes" id="UP001221558"/>
    </source>
</evidence>
<keyword evidence="1" id="KW-1133">Transmembrane helix</keyword>
<feature type="transmembrane region" description="Helical" evidence="1">
    <location>
        <begin position="205"/>
        <end position="225"/>
    </location>
</feature>
<proteinExistence type="predicted"/>
<name>A0ABY7WGK5_9SPHI</name>
<accession>A0ABY7WGK5</accession>
<dbReference type="PANTHER" id="PTHR34219:SF3">
    <property type="entry name" value="BLL7967 PROTEIN"/>
    <property type="match status" value="1"/>
</dbReference>
<evidence type="ECO:0000313" key="2">
    <source>
        <dbReference type="EMBL" id="WDF68657.1"/>
    </source>
</evidence>
<dbReference type="PROSITE" id="PS51257">
    <property type="entry name" value="PROKAR_LIPOPROTEIN"/>
    <property type="match status" value="1"/>
</dbReference>
<dbReference type="EMBL" id="CP117880">
    <property type="protein sequence ID" value="WDF68657.1"/>
    <property type="molecule type" value="Genomic_DNA"/>
</dbReference>
<keyword evidence="1" id="KW-0472">Membrane</keyword>
<feature type="transmembrane region" description="Helical" evidence="1">
    <location>
        <begin position="347"/>
        <end position="368"/>
    </location>
</feature>
<gene>
    <name evidence="2" type="ORF">PQ465_20470</name>
</gene>
<feature type="transmembrane region" description="Helical" evidence="1">
    <location>
        <begin position="12"/>
        <end position="35"/>
    </location>
</feature>
<sequence length="397" mass="45620">MARSKKNWRKIHLWLGVISSPIVFILGITGCILAFDEELEAHFNRRSIDSGGKTEMPLGQLIQTAQATWTKEKKITVIEIPNVADRPWRFRSFQEGDNSGIWYWNEKAYYESLFVNPYTAQVIAHENSEFDFFRIVLYLHWSLLFKTSIGQPIVGVATLLYFLSLITGIYLWWPNNKKNVNKRLRFKWKASTGIKRKIYDLHNILGFYILSIGILLALTGMVWAFPSVGALIQNGLDAQSVKKTASIDKPRVEQATDPYGKILEYMRKNYPNASGYIFYNTTITSDHRISALVRYEKAFKDVIVLADIRSGEVHSTIGFNDKTAGQQFREWNYDIHVGRALGIWGKMLVFIASLVSASLPLTGMLIWFNRDKGKTIRRPFYRRKKRASLNAGTRGEK</sequence>
<dbReference type="RefSeq" id="WP_274267390.1">
    <property type="nucleotide sequence ID" value="NZ_CP117880.1"/>
</dbReference>
<keyword evidence="1" id="KW-0812">Transmembrane</keyword>
<organism evidence="2 3">
    <name type="scientific">Sphingobacterium oryzagri</name>
    <dbReference type="NCBI Taxonomy" id="3025669"/>
    <lineage>
        <taxon>Bacteria</taxon>
        <taxon>Pseudomonadati</taxon>
        <taxon>Bacteroidota</taxon>
        <taxon>Sphingobacteriia</taxon>
        <taxon>Sphingobacteriales</taxon>
        <taxon>Sphingobacteriaceae</taxon>
        <taxon>Sphingobacterium</taxon>
    </lineage>
</organism>
<protein>
    <submittedName>
        <fullName evidence="2">PepSY-associated TM helix domain-containing protein</fullName>
    </submittedName>
</protein>
<reference evidence="2 3" key="1">
    <citation type="submission" date="2023-02" db="EMBL/GenBank/DDBJ databases">
        <title>Genome sequence of Sphingobacterium sp. KACC 22765.</title>
        <authorList>
            <person name="Kim S."/>
            <person name="Heo J."/>
            <person name="Kwon S.-W."/>
        </authorList>
    </citation>
    <scope>NUCLEOTIDE SEQUENCE [LARGE SCALE GENOMIC DNA]</scope>
    <source>
        <strain evidence="2 3">KACC 22765</strain>
    </source>
</reference>
<dbReference type="InterPro" id="IPR005625">
    <property type="entry name" value="PepSY-ass_TM"/>
</dbReference>
<dbReference type="Proteomes" id="UP001221558">
    <property type="component" value="Chromosome"/>
</dbReference>
<feature type="transmembrane region" description="Helical" evidence="1">
    <location>
        <begin position="149"/>
        <end position="173"/>
    </location>
</feature>
<dbReference type="PANTHER" id="PTHR34219">
    <property type="entry name" value="IRON-REGULATED INNER MEMBRANE PROTEIN-RELATED"/>
    <property type="match status" value="1"/>
</dbReference>
<dbReference type="Pfam" id="PF03929">
    <property type="entry name" value="PepSY_TM"/>
    <property type="match status" value="1"/>
</dbReference>